<dbReference type="Proteomes" id="UP000264353">
    <property type="component" value="Chromosome A2"/>
</dbReference>
<evidence type="ECO:0000259" key="2">
    <source>
        <dbReference type="Pfam" id="PF14111"/>
    </source>
</evidence>
<evidence type="ECO:0000313" key="5">
    <source>
        <dbReference type="Proteomes" id="UP000264353"/>
    </source>
</evidence>
<evidence type="ECO:0000256" key="1">
    <source>
        <dbReference type="SAM" id="MobiDB-lite"/>
    </source>
</evidence>
<name>A0A398AG42_BRACM</name>
<reference evidence="4 5" key="1">
    <citation type="submission" date="2018-06" db="EMBL/GenBank/DDBJ databases">
        <title>WGS assembly of Brassica rapa FPsc.</title>
        <authorList>
            <person name="Bowman J."/>
            <person name="Kohchi T."/>
            <person name="Yamato K."/>
            <person name="Jenkins J."/>
            <person name="Shu S."/>
            <person name="Ishizaki K."/>
            <person name="Yamaoka S."/>
            <person name="Nishihama R."/>
            <person name="Nakamura Y."/>
            <person name="Berger F."/>
            <person name="Adam C."/>
            <person name="Aki S."/>
            <person name="Althoff F."/>
            <person name="Araki T."/>
            <person name="Arteaga-Vazquez M."/>
            <person name="Balasubrmanian S."/>
            <person name="Bauer D."/>
            <person name="Boehm C."/>
            <person name="Briginshaw L."/>
            <person name="Caballero-Perez J."/>
            <person name="Catarino B."/>
            <person name="Chen F."/>
            <person name="Chiyoda S."/>
            <person name="Chovatia M."/>
            <person name="Davies K."/>
            <person name="Delmans M."/>
            <person name="Demura T."/>
            <person name="Dierschke T."/>
            <person name="Dolan L."/>
            <person name="Dorantes-Acosta A."/>
            <person name="Eklund D."/>
            <person name="Florent S."/>
            <person name="Flores-Sandoval E."/>
            <person name="Fujiyama A."/>
            <person name="Fukuzawa H."/>
            <person name="Galik B."/>
            <person name="Grimanelli D."/>
            <person name="Grimwood J."/>
            <person name="Grossniklaus U."/>
            <person name="Hamada T."/>
            <person name="Haseloff J."/>
            <person name="Hetherington A."/>
            <person name="Higo A."/>
            <person name="Hirakawa Y."/>
            <person name="Hundley H."/>
            <person name="Ikeda Y."/>
            <person name="Inoue K."/>
            <person name="Inoue S."/>
            <person name="Ishida S."/>
            <person name="Jia Q."/>
            <person name="Kakita M."/>
            <person name="Kanazawa T."/>
            <person name="Kawai Y."/>
            <person name="Kawashima T."/>
            <person name="Kennedy M."/>
            <person name="Kinose K."/>
            <person name="Kinoshita T."/>
            <person name="Kohara Y."/>
            <person name="Koide E."/>
            <person name="Komatsu K."/>
            <person name="Kopischke S."/>
            <person name="Kubo M."/>
            <person name="Kyozuka J."/>
            <person name="Lagercrantz U."/>
            <person name="Lin S."/>
            <person name="Lindquist E."/>
            <person name="Lipzen A."/>
            <person name="Lu C."/>
            <person name="Luna E."/>
            <person name="Martienssen R."/>
            <person name="Minamino N."/>
            <person name="Mizutani M."/>
            <person name="Mizutani M."/>
            <person name="Mochizuki N."/>
            <person name="Monte I."/>
            <person name="Mosher R."/>
            <person name="Nagasaki H."/>
            <person name="Nakagami H."/>
            <person name="Naramoto S."/>
            <person name="Nishitani K."/>
            <person name="Ohtani M."/>
            <person name="Okamoto T."/>
            <person name="Okumura M."/>
            <person name="Phillips J."/>
            <person name="Pollak B."/>
            <person name="Reinders A."/>
            <person name="Roevekamp M."/>
            <person name="Sano R."/>
            <person name="Sawa S."/>
            <person name="Schmid M."/>
            <person name="Shirakawa M."/>
            <person name="Solano R."/>
            <person name="Spunde A."/>
            <person name="Suetsugu N."/>
            <person name="Sugano S."/>
            <person name="Sugiyama A."/>
            <person name="Sun R."/>
            <person name="Suzuki Y."/>
            <person name="Takenaka M."/>
            <person name="Takezawa D."/>
            <person name="Tomogane H."/>
            <person name="Tsuzuki M."/>
            <person name="Ueda T."/>
            <person name="Umeda M."/>
            <person name="Ward J."/>
            <person name="Watanabe Y."/>
            <person name="Yazaki K."/>
            <person name="Yokoyama R."/>
            <person name="Yoshitake Y."/>
            <person name="Yotsui I."/>
            <person name="Zachgo S."/>
            <person name="Schmutz J."/>
        </authorList>
    </citation>
    <scope>NUCLEOTIDE SEQUENCE [LARGE SCALE GENOMIC DNA]</scope>
    <source>
        <strain evidence="5">cv. B-3</strain>
    </source>
</reference>
<dbReference type="PANTHER" id="PTHR31286:SF163">
    <property type="entry name" value="ZINC KNUCKLE CX2CX4HX4C DOMAIN-CONTAINING PROTEIN"/>
    <property type="match status" value="1"/>
</dbReference>
<feature type="region of interest" description="Disordered" evidence="1">
    <location>
        <begin position="227"/>
        <end position="411"/>
    </location>
</feature>
<feature type="compositionally biased region" description="Basic and acidic residues" evidence="1">
    <location>
        <begin position="323"/>
        <end position="374"/>
    </location>
</feature>
<feature type="compositionally biased region" description="Basic and acidic residues" evidence="1">
    <location>
        <begin position="306"/>
        <end position="316"/>
    </location>
</feature>
<feature type="compositionally biased region" description="Polar residues" evidence="1">
    <location>
        <begin position="247"/>
        <end position="263"/>
    </location>
</feature>
<gene>
    <name evidence="4" type="ORF">BRARA_B03464</name>
</gene>
<dbReference type="EMBL" id="CM010629">
    <property type="protein sequence ID" value="RID76495.1"/>
    <property type="molecule type" value="Genomic_DNA"/>
</dbReference>
<feature type="region of interest" description="Disordered" evidence="1">
    <location>
        <begin position="1"/>
        <end position="23"/>
    </location>
</feature>
<dbReference type="Pfam" id="PF14392">
    <property type="entry name" value="zf-CCHC_4"/>
    <property type="match status" value="1"/>
</dbReference>
<dbReference type="AlphaFoldDB" id="A0A398AG42"/>
<dbReference type="Pfam" id="PF14111">
    <property type="entry name" value="DUF4283"/>
    <property type="match status" value="1"/>
</dbReference>
<protein>
    <recommendedName>
        <fullName evidence="6">DUF4283 domain-containing protein</fullName>
    </recommendedName>
</protein>
<dbReference type="InterPro" id="IPR040256">
    <property type="entry name" value="At4g02000-like"/>
</dbReference>
<feature type="domain" description="Zinc knuckle CX2CX4HX4C" evidence="3">
    <location>
        <begin position="177"/>
        <end position="219"/>
    </location>
</feature>
<feature type="compositionally biased region" description="Basic and acidic residues" evidence="1">
    <location>
        <begin position="235"/>
        <end position="244"/>
    </location>
</feature>
<feature type="compositionally biased region" description="Basic and acidic residues" evidence="1">
    <location>
        <begin position="1"/>
        <end position="15"/>
    </location>
</feature>
<proteinExistence type="predicted"/>
<dbReference type="InterPro" id="IPR025558">
    <property type="entry name" value="DUF4283"/>
</dbReference>
<dbReference type="PANTHER" id="PTHR31286">
    <property type="entry name" value="GLYCINE-RICH CELL WALL STRUCTURAL PROTEIN 1.8-LIKE"/>
    <property type="match status" value="1"/>
</dbReference>
<feature type="compositionally biased region" description="Basic and acidic residues" evidence="1">
    <location>
        <begin position="264"/>
        <end position="299"/>
    </location>
</feature>
<evidence type="ECO:0000313" key="4">
    <source>
        <dbReference type="EMBL" id="RID76495.1"/>
    </source>
</evidence>
<organism evidence="4 5">
    <name type="scientific">Brassica campestris</name>
    <name type="common">Field mustard</name>
    <dbReference type="NCBI Taxonomy" id="3711"/>
    <lineage>
        <taxon>Eukaryota</taxon>
        <taxon>Viridiplantae</taxon>
        <taxon>Streptophyta</taxon>
        <taxon>Embryophyta</taxon>
        <taxon>Tracheophyta</taxon>
        <taxon>Spermatophyta</taxon>
        <taxon>Magnoliopsida</taxon>
        <taxon>eudicotyledons</taxon>
        <taxon>Gunneridae</taxon>
        <taxon>Pentapetalae</taxon>
        <taxon>rosids</taxon>
        <taxon>malvids</taxon>
        <taxon>Brassicales</taxon>
        <taxon>Brassicaceae</taxon>
        <taxon>Brassiceae</taxon>
        <taxon>Brassica</taxon>
    </lineage>
</organism>
<evidence type="ECO:0000259" key="3">
    <source>
        <dbReference type="Pfam" id="PF14392"/>
    </source>
</evidence>
<evidence type="ECO:0008006" key="6">
    <source>
        <dbReference type="Google" id="ProtNLM"/>
    </source>
</evidence>
<feature type="domain" description="DUF4283" evidence="2">
    <location>
        <begin position="39"/>
        <end position="119"/>
    </location>
</feature>
<accession>A0A398AG42</accession>
<dbReference type="InterPro" id="IPR025836">
    <property type="entry name" value="Zn_knuckle_CX2CX4HX4C"/>
</dbReference>
<sequence length="411" mass="47920">MAGRLRREEKGKEIASDPSQAPRTARIRIQDPDNAELLQRHSLTLIGRVTNRTAQRVWSLIPFFTDLWKANTKPVGSELGNGMFQFQFDNEEDLLTVLEKRPYYYGRWMVIVQRWEPTVSKNFPSLLPFWIKVQGIPVHLWTEETIQKLGEDLGVFEKAEITSTTVRMRVQINGLLPLIKTSVIEYANGDEVTASFVYEKLDRHCLKCYRLDHDIRDCLEAKHEAKAFKAQDASRGNEEQDRRGTQPKHQVSGSNIFHFSAQTTEHRGRQELNRRERQMDARDELDARRRSRSSRDTVSRRYLSVDPKRGREDHHSQTSRSSYHRDTNLHHREVNSGPRDLRRDLSDRYLSRDRSLQASRHRDNSTSAREEGKLTKISQLPPEENLTRTVLKETRKNQNPNLPHLGVPEGR</sequence>